<name>A0ABZ2TPD6_9FLAO</name>
<feature type="transmembrane region" description="Helical" evidence="1">
    <location>
        <begin position="81"/>
        <end position="99"/>
    </location>
</feature>
<evidence type="ECO:0000313" key="2">
    <source>
        <dbReference type="EMBL" id="WYW54968.1"/>
    </source>
</evidence>
<keyword evidence="3" id="KW-1185">Reference proteome</keyword>
<keyword evidence="1" id="KW-0472">Membrane</keyword>
<feature type="transmembrane region" description="Helical" evidence="1">
    <location>
        <begin position="48"/>
        <end position="69"/>
    </location>
</feature>
<evidence type="ECO:0000256" key="1">
    <source>
        <dbReference type="SAM" id="Phobius"/>
    </source>
</evidence>
<organism evidence="2 3">
    <name type="scientific">Polaribacter marinaquae</name>
    <dbReference type="NCBI Taxonomy" id="1642819"/>
    <lineage>
        <taxon>Bacteria</taxon>
        <taxon>Pseudomonadati</taxon>
        <taxon>Bacteroidota</taxon>
        <taxon>Flavobacteriia</taxon>
        <taxon>Flavobacteriales</taxon>
        <taxon>Flavobacteriaceae</taxon>
    </lineage>
</organism>
<dbReference type="Proteomes" id="UP001491088">
    <property type="component" value="Chromosome"/>
</dbReference>
<reference evidence="2 3" key="1">
    <citation type="submission" date="2024-03" db="EMBL/GenBank/DDBJ databases">
        <authorList>
            <person name="Cao K."/>
        </authorList>
    </citation>
    <scope>NUCLEOTIDE SEQUENCE [LARGE SCALE GENOMIC DNA]</scope>
    <source>
        <strain evidence="2 3">MCCC 1K00696</strain>
    </source>
</reference>
<accession>A0ABZ2TPD6</accession>
<gene>
    <name evidence="2" type="ORF">WG950_10555</name>
</gene>
<sequence length="103" mass="12124">MSTVKFFTSPLILTVVIYLLLIQNLILKGSFEVYRFSEYEYIYKYGTYISKVCVYIGLLLSLASPFIIWLQTKNIFKKFKVILVIAFLPAFYHVLLFILSKFN</sequence>
<protein>
    <submittedName>
        <fullName evidence="2">Uncharacterized protein</fullName>
    </submittedName>
</protein>
<dbReference type="RefSeq" id="WP_340932207.1">
    <property type="nucleotide sequence ID" value="NZ_CP150496.1"/>
</dbReference>
<keyword evidence="1" id="KW-0812">Transmembrane</keyword>
<feature type="transmembrane region" description="Helical" evidence="1">
    <location>
        <begin position="6"/>
        <end position="27"/>
    </location>
</feature>
<dbReference type="EMBL" id="CP150496">
    <property type="protein sequence ID" value="WYW54968.1"/>
    <property type="molecule type" value="Genomic_DNA"/>
</dbReference>
<proteinExistence type="predicted"/>
<keyword evidence="1" id="KW-1133">Transmembrane helix</keyword>
<evidence type="ECO:0000313" key="3">
    <source>
        <dbReference type="Proteomes" id="UP001491088"/>
    </source>
</evidence>